<proteinExistence type="predicted"/>
<accession>A0ABQ1VUT1</accession>
<evidence type="ECO:0000313" key="2">
    <source>
        <dbReference type="Proteomes" id="UP000608420"/>
    </source>
</evidence>
<evidence type="ECO:0000313" key="1">
    <source>
        <dbReference type="EMBL" id="GGF98860.1"/>
    </source>
</evidence>
<keyword evidence="2" id="KW-1185">Reference proteome</keyword>
<gene>
    <name evidence="1" type="ORF">GCM10010913_20760</name>
</gene>
<dbReference type="EMBL" id="BMIW01000012">
    <property type="protein sequence ID" value="GGF98860.1"/>
    <property type="molecule type" value="Genomic_DNA"/>
</dbReference>
<sequence>MAGNQQDYTKLNVWNVGKIYITLTFNYINQLKRAGNSEVTRRCYNIVIENI</sequence>
<organism evidence="1 2">
    <name type="scientific">Paenibacillus aceti</name>
    <dbReference type="NCBI Taxonomy" id="1820010"/>
    <lineage>
        <taxon>Bacteria</taxon>
        <taxon>Bacillati</taxon>
        <taxon>Bacillota</taxon>
        <taxon>Bacilli</taxon>
        <taxon>Bacillales</taxon>
        <taxon>Paenibacillaceae</taxon>
        <taxon>Paenibacillus</taxon>
    </lineage>
</organism>
<name>A0ABQ1VUT1_9BACL</name>
<protein>
    <recommendedName>
        <fullName evidence="3">Integrase SAM-like N-terminal domain-containing protein</fullName>
    </recommendedName>
</protein>
<reference evidence="2" key="1">
    <citation type="journal article" date="2019" name="Int. J. Syst. Evol. Microbiol.">
        <title>The Global Catalogue of Microorganisms (GCM) 10K type strain sequencing project: providing services to taxonomists for standard genome sequencing and annotation.</title>
        <authorList>
            <consortium name="The Broad Institute Genomics Platform"/>
            <consortium name="The Broad Institute Genome Sequencing Center for Infectious Disease"/>
            <person name="Wu L."/>
            <person name="Ma J."/>
        </authorList>
    </citation>
    <scope>NUCLEOTIDE SEQUENCE [LARGE SCALE GENOMIC DNA]</scope>
    <source>
        <strain evidence="2">CGMCC 1.15420</strain>
    </source>
</reference>
<comment type="caution">
    <text evidence="1">The sequence shown here is derived from an EMBL/GenBank/DDBJ whole genome shotgun (WGS) entry which is preliminary data.</text>
</comment>
<evidence type="ECO:0008006" key="3">
    <source>
        <dbReference type="Google" id="ProtNLM"/>
    </source>
</evidence>
<dbReference type="Proteomes" id="UP000608420">
    <property type="component" value="Unassembled WGS sequence"/>
</dbReference>